<evidence type="ECO:0000313" key="2">
    <source>
        <dbReference type="Proteomes" id="UP000682811"/>
    </source>
</evidence>
<gene>
    <name evidence="1" type="ORF">J34TS1_10500</name>
</gene>
<dbReference type="Proteomes" id="UP000682811">
    <property type="component" value="Unassembled WGS sequence"/>
</dbReference>
<proteinExistence type="predicted"/>
<dbReference type="EMBL" id="BORT01000003">
    <property type="protein sequence ID" value="GIO46285.1"/>
    <property type="molecule type" value="Genomic_DNA"/>
</dbReference>
<organism evidence="1 2">
    <name type="scientific">Paenibacillus azoreducens</name>
    <dbReference type="NCBI Taxonomy" id="116718"/>
    <lineage>
        <taxon>Bacteria</taxon>
        <taxon>Bacillati</taxon>
        <taxon>Bacillota</taxon>
        <taxon>Bacilli</taxon>
        <taxon>Bacillales</taxon>
        <taxon>Paenibacillaceae</taxon>
        <taxon>Paenibacillus</taxon>
    </lineage>
</organism>
<protein>
    <submittedName>
        <fullName evidence="1">Uncharacterized protein</fullName>
    </submittedName>
</protein>
<accession>A0A920CPF2</accession>
<dbReference type="AlphaFoldDB" id="A0A920CPF2"/>
<evidence type="ECO:0000313" key="1">
    <source>
        <dbReference type="EMBL" id="GIO46285.1"/>
    </source>
</evidence>
<name>A0A920CPF2_9BACL</name>
<keyword evidence="2" id="KW-1185">Reference proteome</keyword>
<reference evidence="1 2" key="1">
    <citation type="submission" date="2021-03" db="EMBL/GenBank/DDBJ databases">
        <title>Antimicrobial resistance genes in bacteria isolated from Japanese honey, and their potential for conferring macrolide and lincosamide resistance in the American foulbrood pathogen Paenibacillus larvae.</title>
        <authorList>
            <person name="Okamoto M."/>
            <person name="Kumagai M."/>
            <person name="Kanamori H."/>
            <person name="Takamatsu D."/>
        </authorList>
    </citation>
    <scope>NUCLEOTIDE SEQUENCE [LARGE SCALE GENOMIC DNA]</scope>
    <source>
        <strain evidence="1 2">J34TS1</strain>
    </source>
</reference>
<comment type="caution">
    <text evidence="1">The sequence shown here is derived from an EMBL/GenBank/DDBJ whole genome shotgun (WGS) entry which is preliminary data.</text>
</comment>
<sequence length="353" mass="40189">MMDVSKLPIKVVKNGHSVTIVGQGRALQIKNMDEAKVLHLLTSDDLSPMELNLVSRIKRGLSNEEQIGEIGECRMQPYELGDRILLVSNVCNQCMALQHPFCSLPRHTIPEWLLERAYRHNMSLTLDECGIVSLSALTTVAHAKCCPTSVVPFTDFSEERTVNESLLQLDLLSQVIRDYQFYHEVVWTIEADLLHAKKRFFGITKSETIEKLIVYVLENYYNYEGFFLGFSKKTALLQYLNASSLNAEQGPLQQTLDIIHHPLIDGLGMKQRIQCATYEHMSTPTPFLHVRITLNDTHYHSIASSLEHALIDIYSQYAEGDTYVPQPGVALHKLYQYHDGFTEKYHFCIIGGE</sequence>